<dbReference type="AlphaFoldDB" id="A0A0C2Z0W7"/>
<feature type="region of interest" description="Disordered" evidence="1">
    <location>
        <begin position="1"/>
        <end position="174"/>
    </location>
</feature>
<gene>
    <name evidence="2" type="ORF">SCLCIDRAFT_30327</name>
</gene>
<keyword evidence="3" id="KW-1185">Reference proteome</keyword>
<name>A0A0C2Z0W7_9AGAM</name>
<sequence>MSKCAPQISGFLPNWKPDVCHSSMQSKPASANSSKRPTLNTTHSQPALTLQPYGGLTDQANSDSDDHVQSDESYEVPPPLRYNPPYSSSPMIQISQHSNAHGQPDQDKEMMGQDNEARGNGYKHGDGEEDGGSDMGARRPSSKAAPPRSLVHKAGIETHAPGQGAAQGALTIPA</sequence>
<feature type="compositionally biased region" description="Polar residues" evidence="1">
    <location>
        <begin position="85"/>
        <end position="101"/>
    </location>
</feature>
<organism evidence="2 3">
    <name type="scientific">Scleroderma citrinum Foug A</name>
    <dbReference type="NCBI Taxonomy" id="1036808"/>
    <lineage>
        <taxon>Eukaryota</taxon>
        <taxon>Fungi</taxon>
        <taxon>Dikarya</taxon>
        <taxon>Basidiomycota</taxon>
        <taxon>Agaricomycotina</taxon>
        <taxon>Agaricomycetes</taxon>
        <taxon>Agaricomycetidae</taxon>
        <taxon>Boletales</taxon>
        <taxon>Sclerodermatineae</taxon>
        <taxon>Sclerodermataceae</taxon>
        <taxon>Scleroderma</taxon>
    </lineage>
</organism>
<dbReference type="InParanoid" id="A0A0C2Z0W7"/>
<reference evidence="3" key="2">
    <citation type="submission" date="2015-01" db="EMBL/GenBank/DDBJ databases">
        <title>Evolutionary Origins and Diversification of the Mycorrhizal Mutualists.</title>
        <authorList>
            <consortium name="DOE Joint Genome Institute"/>
            <consortium name="Mycorrhizal Genomics Consortium"/>
            <person name="Kohler A."/>
            <person name="Kuo A."/>
            <person name="Nagy L.G."/>
            <person name="Floudas D."/>
            <person name="Copeland A."/>
            <person name="Barry K.W."/>
            <person name="Cichocki N."/>
            <person name="Veneault-Fourrey C."/>
            <person name="LaButti K."/>
            <person name="Lindquist E.A."/>
            <person name="Lipzen A."/>
            <person name="Lundell T."/>
            <person name="Morin E."/>
            <person name="Murat C."/>
            <person name="Riley R."/>
            <person name="Ohm R."/>
            <person name="Sun H."/>
            <person name="Tunlid A."/>
            <person name="Henrissat B."/>
            <person name="Grigoriev I.V."/>
            <person name="Hibbett D.S."/>
            <person name="Martin F."/>
        </authorList>
    </citation>
    <scope>NUCLEOTIDE SEQUENCE [LARGE SCALE GENOMIC DNA]</scope>
    <source>
        <strain evidence="3">Foug A</strain>
    </source>
</reference>
<dbReference type="EMBL" id="KN822134">
    <property type="protein sequence ID" value="KIM55468.1"/>
    <property type="molecule type" value="Genomic_DNA"/>
</dbReference>
<evidence type="ECO:0000313" key="2">
    <source>
        <dbReference type="EMBL" id="KIM55468.1"/>
    </source>
</evidence>
<protein>
    <submittedName>
        <fullName evidence="2">Uncharacterized protein</fullName>
    </submittedName>
</protein>
<dbReference type="HOGENOM" id="CLU_1541001_0_0_1"/>
<feature type="compositionally biased region" description="Polar residues" evidence="1">
    <location>
        <begin position="22"/>
        <end position="48"/>
    </location>
</feature>
<reference evidence="2 3" key="1">
    <citation type="submission" date="2014-04" db="EMBL/GenBank/DDBJ databases">
        <authorList>
            <consortium name="DOE Joint Genome Institute"/>
            <person name="Kuo A."/>
            <person name="Kohler A."/>
            <person name="Nagy L.G."/>
            <person name="Floudas D."/>
            <person name="Copeland A."/>
            <person name="Barry K.W."/>
            <person name="Cichocki N."/>
            <person name="Veneault-Fourrey C."/>
            <person name="LaButti K."/>
            <person name="Lindquist E.A."/>
            <person name="Lipzen A."/>
            <person name="Lundell T."/>
            <person name="Morin E."/>
            <person name="Murat C."/>
            <person name="Sun H."/>
            <person name="Tunlid A."/>
            <person name="Henrissat B."/>
            <person name="Grigoriev I.V."/>
            <person name="Hibbett D.S."/>
            <person name="Martin F."/>
            <person name="Nordberg H.P."/>
            <person name="Cantor M.N."/>
            <person name="Hua S.X."/>
        </authorList>
    </citation>
    <scope>NUCLEOTIDE SEQUENCE [LARGE SCALE GENOMIC DNA]</scope>
    <source>
        <strain evidence="2 3">Foug A</strain>
    </source>
</reference>
<feature type="compositionally biased region" description="Basic and acidic residues" evidence="1">
    <location>
        <begin position="104"/>
        <end position="117"/>
    </location>
</feature>
<evidence type="ECO:0000256" key="1">
    <source>
        <dbReference type="SAM" id="MobiDB-lite"/>
    </source>
</evidence>
<proteinExistence type="predicted"/>
<accession>A0A0C2Z0W7</accession>
<dbReference type="Proteomes" id="UP000053989">
    <property type="component" value="Unassembled WGS sequence"/>
</dbReference>
<evidence type="ECO:0000313" key="3">
    <source>
        <dbReference type="Proteomes" id="UP000053989"/>
    </source>
</evidence>